<dbReference type="RefSeq" id="WP_099798949.1">
    <property type="nucleotide sequence ID" value="NZ_CP018092.1"/>
</dbReference>
<dbReference type="AlphaFoldDB" id="A0A2D2Q280"/>
<dbReference type="EMBL" id="CP018092">
    <property type="protein sequence ID" value="ATS18604.1"/>
    <property type="molecule type" value="Genomic_DNA"/>
</dbReference>
<gene>
    <name evidence="2" type="ORF">BRW62_07365</name>
</gene>
<keyword evidence="3" id="KW-1185">Reference proteome</keyword>
<sequence length="68" mass="7965">MGEAKRRKDTLGENYGKEKSRWFQKEQLVLLQTWLTRGTWVGIGLLVVIWLTVRFIGPSFGWWQLAAN</sequence>
<proteinExistence type="predicted"/>
<dbReference type="InterPro" id="IPR021262">
    <property type="entry name" value="DUF2839"/>
</dbReference>
<dbReference type="Pfam" id="PF10999">
    <property type="entry name" value="DUF2839"/>
    <property type="match status" value="1"/>
</dbReference>
<name>A0A2D2Q280_PARLV</name>
<evidence type="ECO:0000256" key="1">
    <source>
        <dbReference type="SAM" id="Phobius"/>
    </source>
</evidence>
<dbReference type="KEGG" id="slw:BRW62_07365"/>
<reference evidence="2 3" key="1">
    <citation type="submission" date="2016-11" db="EMBL/GenBank/DDBJ databases">
        <title>Complete genome sequence of thermophilic cyanobacteria strain Synechococcus sp. PCC6715.</title>
        <authorList>
            <person name="Tang J."/>
            <person name="Daroch M."/>
            <person name="Liang Y."/>
            <person name="Jiang D."/>
            <person name="Shah M."/>
        </authorList>
    </citation>
    <scope>NUCLEOTIDE SEQUENCE [LARGE SCALE GENOMIC DNA]</scope>
    <source>
        <strain evidence="2 3">PCC 6715</strain>
    </source>
</reference>
<protein>
    <recommendedName>
        <fullName evidence="4">DUF2839 domain-containing protein</fullName>
    </recommendedName>
</protein>
<keyword evidence="1" id="KW-0472">Membrane</keyword>
<evidence type="ECO:0000313" key="2">
    <source>
        <dbReference type="EMBL" id="ATS18604.1"/>
    </source>
</evidence>
<keyword evidence="1" id="KW-1133">Transmembrane helix</keyword>
<reference evidence="3" key="2">
    <citation type="journal article" date="2022" name="Front. Microbiol.">
        <title>Comparative Genomic Analysis Revealed Distinct Molecular Components and Organization of CO2-Concentrating Mechanism in Thermophilic Cyanobacteria.</title>
        <authorList>
            <person name="Tang J."/>
            <person name="Zhou H."/>
            <person name="Yao D."/>
            <person name="Riaz S."/>
            <person name="You D."/>
            <person name="Klepacz-Smolka A."/>
            <person name="Daroch M."/>
        </authorList>
    </citation>
    <scope>NUCLEOTIDE SEQUENCE [LARGE SCALE GENOMIC DNA]</scope>
    <source>
        <strain evidence="3">PCC 6715</strain>
    </source>
</reference>
<keyword evidence="1" id="KW-0812">Transmembrane</keyword>
<evidence type="ECO:0000313" key="3">
    <source>
        <dbReference type="Proteomes" id="UP000231057"/>
    </source>
</evidence>
<dbReference type="Proteomes" id="UP000231057">
    <property type="component" value="Chromosome"/>
</dbReference>
<dbReference type="OrthoDB" id="541226at2"/>
<accession>A0A2D2Q280</accession>
<evidence type="ECO:0008006" key="4">
    <source>
        <dbReference type="Google" id="ProtNLM"/>
    </source>
</evidence>
<feature type="transmembrane region" description="Helical" evidence="1">
    <location>
        <begin position="28"/>
        <end position="53"/>
    </location>
</feature>
<organism evidence="2 3">
    <name type="scientific">Parathermosynechococcus lividus PCC 6715</name>
    <dbReference type="NCBI Taxonomy" id="1917166"/>
    <lineage>
        <taxon>Bacteria</taxon>
        <taxon>Bacillati</taxon>
        <taxon>Cyanobacteriota</taxon>
        <taxon>Cyanophyceae</taxon>
        <taxon>Acaryochloridales</taxon>
        <taxon>Thermosynechococcaceae</taxon>
        <taxon>Parathermosynechococcus</taxon>
    </lineage>
</organism>